<dbReference type="GO" id="GO:0019901">
    <property type="term" value="F:protein kinase binding"/>
    <property type="evidence" value="ECO:0007669"/>
    <property type="project" value="TreeGrafter"/>
</dbReference>
<dbReference type="OrthoDB" id="26681at2759"/>
<feature type="compositionally biased region" description="Low complexity" evidence="3">
    <location>
        <begin position="1698"/>
        <end position="1708"/>
    </location>
</feature>
<evidence type="ECO:0000259" key="4">
    <source>
        <dbReference type="PROSITE" id="PS50197"/>
    </source>
</evidence>
<evidence type="ECO:0000256" key="1">
    <source>
        <dbReference type="ARBA" id="ARBA00022574"/>
    </source>
</evidence>
<dbReference type="Gene3D" id="2.130.10.10">
    <property type="entry name" value="YVTN repeat-like/Quinoprotein amine dehydrogenase"/>
    <property type="match status" value="1"/>
</dbReference>
<dbReference type="InterPro" id="IPR023362">
    <property type="entry name" value="PH-BEACH_dom"/>
</dbReference>
<reference evidence="6" key="1">
    <citation type="submission" date="2019-05" db="EMBL/GenBank/DDBJ databases">
        <title>Annotation for the trematode Fasciolopsis buski.</title>
        <authorList>
            <person name="Choi Y.-J."/>
        </authorList>
    </citation>
    <scope>NUCLEOTIDE SEQUENCE</scope>
    <source>
        <strain evidence="6">HT</strain>
        <tissue evidence="6">Whole worm</tissue>
    </source>
</reference>
<name>A0A8E0S243_9TREM</name>
<dbReference type="SUPFAM" id="SSF81837">
    <property type="entry name" value="BEACH domain"/>
    <property type="match status" value="1"/>
</dbReference>
<feature type="domain" description="BEACH-type PH" evidence="5">
    <location>
        <begin position="797"/>
        <end position="929"/>
    </location>
</feature>
<dbReference type="InterPro" id="IPR011993">
    <property type="entry name" value="PH-like_dom_sf"/>
</dbReference>
<dbReference type="Gene3D" id="2.30.29.30">
    <property type="entry name" value="Pleckstrin-homology domain (PH domain)/Phosphotyrosine-binding domain (PTB)"/>
    <property type="match status" value="1"/>
</dbReference>
<dbReference type="GO" id="GO:0008104">
    <property type="term" value="P:intracellular protein localization"/>
    <property type="evidence" value="ECO:0007669"/>
    <property type="project" value="TreeGrafter"/>
</dbReference>
<dbReference type="Gene3D" id="1.10.1540.10">
    <property type="entry name" value="BEACH domain"/>
    <property type="match status" value="1"/>
</dbReference>
<dbReference type="Pfam" id="PF02138">
    <property type="entry name" value="Beach"/>
    <property type="match status" value="1"/>
</dbReference>
<keyword evidence="1" id="KW-0853">WD repeat</keyword>
<dbReference type="SMART" id="SM01026">
    <property type="entry name" value="Beach"/>
    <property type="match status" value="1"/>
</dbReference>
<dbReference type="PANTHER" id="PTHR13743:SF112">
    <property type="entry name" value="BEACH DOMAIN-CONTAINING PROTEIN"/>
    <property type="match status" value="1"/>
</dbReference>
<keyword evidence="7" id="KW-1185">Reference proteome</keyword>
<evidence type="ECO:0000256" key="2">
    <source>
        <dbReference type="ARBA" id="ARBA00022737"/>
    </source>
</evidence>
<organism evidence="6 7">
    <name type="scientific">Fasciolopsis buskii</name>
    <dbReference type="NCBI Taxonomy" id="27845"/>
    <lineage>
        <taxon>Eukaryota</taxon>
        <taxon>Metazoa</taxon>
        <taxon>Spiralia</taxon>
        <taxon>Lophotrochozoa</taxon>
        <taxon>Platyhelminthes</taxon>
        <taxon>Trematoda</taxon>
        <taxon>Digenea</taxon>
        <taxon>Plagiorchiida</taxon>
        <taxon>Echinostomata</taxon>
        <taxon>Echinostomatoidea</taxon>
        <taxon>Fasciolidae</taxon>
        <taxon>Fasciolopsis</taxon>
    </lineage>
</organism>
<dbReference type="PROSITE" id="PS50197">
    <property type="entry name" value="BEACH"/>
    <property type="match status" value="1"/>
</dbReference>
<feature type="compositionally biased region" description="Polar residues" evidence="3">
    <location>
        <begin position="1709"/>
        <end position="1718"/>
    </location>
</feature>
<feature type="domain" description="BEACH" evidence="4">
    <location>
        <begin position="942"/>
        <end position="1238"/>
    </location>
</feature>
<comment type="caution">
    <text evidence="6">The sequence shown here is derived from an EMBL/GenBank/DDBJ whole genome shotgun (WGS) entry which is preliminary data.</text>
</comment>
<dbReference type="GO" id="GO:0016020">
    <property type="term" value="C:membrane"/>
    <property type="evidence" value="ECO:0007669"/>
    <property type="project" value="TreeGrafter"/>
</dbReference>
<dbReference type="InterPro" id="IPR000409">
    <property type="entry name" value="BEACH_dom"/>
</dbReference>
<sequence length="2206" mass="247627">MFALSLQVYHEAFAYLTEINQTHELIAPYFYLVQRLLEHLIASVQEELQLSQSGPVASYDASPCYRLVQLLDATMQFLQDTLMIWEYNEQWEEMNALTLHFLLMWVSESLCANQVDIIPDGLVRLHYVICQLTDMSNLDKVRGSFHKLPDLAASSCSTAKPYSSVYFCFTVRIHYLMALLTLLLPFVRRFQAAFLLYRLEKLLTFFTRMIEYEAVVSQQTGMDCLTAPTGILIQKMAIQSVIPSEAESELEATAHVDEHATQLKTLRESMIHLIPVATKVLIKFEPVLQLRSHLPNLDWNGPNLFRTFNHYRKHSYKQWRDFLDSNVKQIAEEFTSKFIVTTVSQQTLYRAVANEDLTKSRRYQRSLEDTMASKLYSSLPSFDLNALGLTSQRTSGWRQLWWSTESTNTPAGPNNIIGFGPLNTLSGPIAFSGDYKQMLSVIKMQEYSLCRDEWLSVLHLLTSFHGTFYPFFSVHCLVLCADYIINSRFVTVSRWCLTPLETSCRMRPLLEPSLRTNKYEPPHVNQMEVSVSDVLSILAENIGDEVSSNLGGLESTVVGLTALSRRNTVCRMSNTSITSPGSVLTPGDLLSAKSTVALVDGKLVEALLAKCATKNTEELSEDQVGEVEWNAFTDSVNGTPSEEERTSVPRFSFDGLANSSSQIRSVVQTDSDQKLDGEQTEENSEVKELSLAQYPPATIHGTLRRNLAIIVLGLNESSKNPNAAEDVTHAILSPRIPTTPLILPGELVVLNVTSNVVFLPDKQSGLNSHRRYAVLSRITNLSKPFSPSSDAKVGSLFPVKNSLLRCRAQMITPMDMIEGTFVVTPTMIRFVGLVEPKVPSSINRLTGVPDSADSEETYPDKINVCFTISFLLTERRVVTFSWRLAKIQEIHLRRYNLRRSAIEIFLVNNLNYFFNFDIQMRNKVYCRLISLRFPNRNATSSCSPRELFKVSGLTKRWVEREISNYEYLMMLNTIAGRTFNDLNQYHVFPWIIADYTSKELDLNSPSTFRDLSRPIALANPEFISQVKEKYDSFEDPGETIPKFHHGTHYSSAAGVLHYLVRVEPYTAFHCELHGNRFDVPDRQFNSIPGLWRFITSSPNDNKELIPEFFFLPNFLRNDNDFDFGVFQGTNNRITHVELPPWASSPEDFIQKHRAALESDYVSANLHHWIDLIFGYKQTGEAAVDALNVFFYTSYEGAVDLDKIPNPLERAAMESMINNFGQTPCQLLKVCLKLDHYELNNSPVLFSTVNLLREKVQYVRKRIPVLLVLGRLYIIHKYTTLINCSFIAIQTPHPKRLTYSEWLSSLLNQRRIPLVNLLVVRRNYHATQLVDSRGQTISRHKSSASLTSSTSSLNITSSEMDENRILQSNSVDYSSTLVTDNQTVKSTENLSIGDSLVTQELWSMRLGSELAEKQYIFGINCRMYQLRGVLQVERSRSVSAVCLAVIPAFRIAAPQATGMQIRLDDNPLSNATGGDIRMADSHPVFKTVANLAMTSARHSLELISTSEDGSATLFDPIQSELNIPKTSLERLASLVLTIDERGSVTRYIWRPKDVSGTVLGGNSFIHPQDCFQLEVSSKNMINRTLCSVGPLDRTVMWTPNKLRSVKSTVDTRHRSSEMHNGPNILATQMFAISRDGCWLFAAGRWDNRLAVYNVHRSRLEVLVTSPHSDTISCVAINTIAGLGDTDPVIVRSDMTNRTSMSTTTMNSSSQQPFGSPLSDMTSPTRYLITGSKDGTCAVWDLDPTDVKDANLDEVRWESENTVPSLQEDDLFSEFCQDGNAAYNDGDEEDEFANPDRLVLKLPSSFDLFERRPIESHSVFGSCAHQNDTRLKISDSESGFGTGNKNSPTDSNKFHWRRDYLRLKAGRIPQRGVPLIYSHAGHGFFPPGVTGLQLNRPRPIITVRRVFSNDACGEPVSTVALDMSMDLALAATRGGRLVYLYAVRRSSWSKVLNLDATSLNPETFGFDLPIYTPTAASITRTTQIQTHHLLVSAQTGMIYVQWNRTIERDCCISDEVLDGIGPWLGVFTANANCIKEQFLLSCSSQFSELTCNQRNDVMVTRMILTSCLAPGIANNKSCPLEQHILIGTSTGHLMVLSGVSLAPIRCIHFGSPILDIAFGPSLTKNSHLLEGLHVFLSLADGRLVACQAGYALGLTKRLSYTSGLKKTRTSDSSIKLSCLLSPTLPLDSSDGLIPRSRNRSGSVFTNLK</sequence>
<dbReference type="PANTHER" id="PTHR13743">
    <property type="entry name" value="BEIGE/BEACH-RELATED"/>
    <property type="match status" value="1"/>
</dbReference>
<evidence type="ECO:0000313" key="7">
    <source>
        <dbReference type="Proteomes" id="UP000728185"/>
    </source>
</evidence>
<dbReference type="CDD" id="cd01201">
    <property type="entry name" value="PH_BEACH"/>
    <property type="match status" value="1"/>
</dbReference>
<proteinExistence type="predicted"/>
<dbReference type="InterPro" id="IPR015943">
    <property type="entry name" value="WD40/YVTN_repeat-like_dom_sf"/>
</dbReference>
<dbReference type="PROSITE" id="PS51783">
    <property type="entry name" value="PH_BEACH"/>
    <property type="match status" value="1"/>
</dbReference>
<evidence type="ECO:0000259" key="5">
    <source>
        <dbReference type="PROSITE" id="PS51783"/>
    </source>
</evidence>
<keyword evidence="2" id="KW-0677">Repeat</keyword>
<evidence type="ECO:0000256" key="3">
    <source>
        <dbReference type="SAM" id="MobiDB-lite"/>
    </source>
</evidence>
<dbReference type="EMBL" id="LUCM01003402">
    <property type="protein sequence ID" value="KAA0195863.1"/>
    <property type="molecule type" value="Genomic_DNA"/>
</dbReference>
<dbReference type="Pfam" id="PF14844">
    <property type="entry name" value="PH_BEACH"/>
    <property type="match status" value="1"/>
</dbReference>
<evidence type="ECO:0000313" key="6">
    <source>
        <dbReference type="EMBL" id="KAA0195863.1"/>
    </source>
</evidence>
<dbReference type="CDD" id="cd06071">
    <property type="entry name" value="Beach"/>
    <property type="match status" value="1"/>
</dbReference>
<dbReference type="InterPro" id="IPR050865">
    <property type="entry name" value="BEACH_Domain"/>
</dbReference>
<protein>
    <submittedName>
        <fullName evidence="6">Neurobeachin protein 2</fullName>
    </submittedName>
</protein>
<dbReference type="Proteomes" id="UP000728185">
    <property type="component" value="Unassembled WGS sequence"/>
</dbReference>
<dbReference type="SUPFAM" id="SSF50729">
    <property type="entry name" value="PH domain-like"/>
    <property type="match status" value="1"/>
</dbReference>
<dbReference type="FunFam" id="1.10.1540.10:FF:000001">
    <property type="entry name" value="neurobeachin isoform X1"/>
    <property type="match status" value="1"/>
</dbReference>
<feature type="region of interest" description="Disordered" evidence="3">
    <location>
        <begin position="664"/>
        <end position="684"/>
    </location>
</feature>
<feature type="region of interest" description="Disordered" evidence="3">
    <location>
        <begin position="1698"/>
        <end position="1718"/>
    </location>
</feature>
<dbReference type="SUPFAM" id="SSF69322">
    <property type="entry name" value="Tricorn protease domain 2"/>
    <property type="match status" value="1"/>
</dbReference>
<dbReference type="InterPro" id="IPR036372">
    <property type="entry name" value="BEACH_dom_sf"/>
</dbReference>
<dbReference type="GO" id="GO:0005829">
    <property type="term" value="C:cytosol"/>
    <property type="evidence" value="ECO:0007669"/>
    <property type="project" value="TreeGrafter"/>
</dbReference>
<accession>A0A8E0S243</accession>
<gene>
    <name evidence="6" type="ORF">FBUS_00495</name>
</gene>